<keyword evidence="1" id="KW-0805">Transcription regulation</keyword>
<evidence type="ECO:0000313" key="6">
    <source>
        <dbReference type="Proteomes" id="UP001601059"/>
    </source>
</evidence>
<dbReference type="Gene3D" id="1.10.10.10">
    <property type="entry name" value="Winged helix-like DNA-binding domain superfamily/Winged helix DNA-binding domain"/>
    <property type="match status" value="1"/>
</dbReference>
<proteinExistence type="predicted"/>
<dbReference type="PRINTS" id="PR00778">
    <property type="entry name" value="HTHARSR"/>
</dbReference>
<reference evidence="5 6" key="1">
    <citation type="submission" date="2024-08" db="EMBL/GenBank/DDBJ databases">
        <title>Two novel Cytobacillus novel species.</title>
        <authorList>
            <person name="Liu G."/>
        </authorList>
    </citation>
    <scope>NUCLEOTIDE SEQUENCE [LARGE SCALE GENOMIC DNA]</scope>
    <source>
        <strain evidence="5 6">FJAT-54145</strain>
    </source>
</reference>
<dbReference type="SUPFAM" id="SSF46785">
    <property type="entry name" value="Winged helix' DNA-binding domain"/>
    <property type="match status" value="1"/>
</dbReference>
<keyword evidence="6" id="KW-1185">Reference proteome</keyword>
<organism evidence="5 6">
    <name type="scientific">Cytobacillus spartinae</name>
    <dbReference type="NCBI Taxonomy" id="3299023"/>
    <lineage>
        <taxon>Bacteria</taxon>
        <taxon>Bacillati</taxon>
        <taxon>Bacillota</taxon>
        <taxon>Bacilli</taxon>
        <taxon>Bacillales</taxon>
        <taxon>Bacillaceae</taxon>
        <taxon>Cytobacillus</taxon>
    </lineage>
</organism>
<comment type="caution">
    <text evidence="5">The sequence shown here is derived from an EMBL/GenBank/DDBJ whole genome shotgun (WGS) entry which is preliminary data.</text>
</comment>
<keyword evidence="3" id="KW-0804">Transcription</keyword>
<dbReference type="InterPro" id="IPR051081">
    <property type="entry name" value="HTH_MetalResp_TranReg"/>
</dbReference>
<evidence type="ECO:0000313" key="5">
    <source>
        <dbReference type="EMBL" id="MFE8701346.1"/>
    </source>
</evidence>
<dbReference type="RefSeq" id="WP_389361291.1">
    <property type="nucleotide sequence ID" value="NZ_JBIACK010000005.1"/>
</dbReference>
<evidence type="ECO:0000259" key="4">
    <source>
        <dbReference type="PROSITE" id="PS50987"/>
    </source>
</evidence>
<protein>
    <submittedName>
        <fullName evidence="5">ArsR/SmtB family transcription factor</fullName>
    </submittedName>
</protein>
<accession>A0ABW6KAS3</accession>
<dbReference type="CDD" id="cd00090">
    <property type="entry name" value="HTH_ARSR"/>
    <property type="match status" value="1"/>
</dbReference>
<dbReference type="EMBL" id="JBIACK010000005">
    <property type="protein sequence ID" value="MFE8701346.1"/>
    <property type="molecule type" value="Genomic_DNA"/>
</dbReference>
<feature type="domain" description="HTH arsR-type" evidence="4">
    <location>
        <begin position="209"/>
        <end position="303"/>
    </location>
</feature>
<dbReference type="InterPro" id="IPR036390">
    <property type="entry name" value="WH_DNA-bd_sf"/>
</dbReference>
<gene>
    <name evidence="5" type="ORF">ACFYKX_12140</name>
</gene>
<dbReference type="InterPro" id="IPR011991">
    <property type="entry name" value="ArsR-like_HTH"/>
</dbReference>
<dbReference type="InterPro" id="IPR001845">
    <property type="entry name" value="HTH_ArsR_DNA-bd_dom"/>
</dbReference>
<dbReference type="PANTHER" id="PTHR33154">
    <property type="entry name" value="TRANSCRIPTIONAL REGULATOR, ARSR FAMILY"/>
    <property type="match status" value="1"/>
</dbReference>
<dbReference type="PROSITE" id="PS50987">
    <property type="entry name" value="HTH_ARSR_2"/>
    <property type="match status" value="1"/>
</dbReference>
<name>A0ABW6KAS3_9BACI</name>
<dbReference type="Proteomes" id="UP001601059">
    <property type="component" value="Unassembled WGS sequence"/>
</dbReference>
<sequence length="303" mass="35328">MGYRVDFEFSPLYELMNSLELFLTKKSIKNVELGTEWVNAVQEKLDEHKVDLGSPKNLPCFNYLSLLIWQSPVKDDVEAFVKWLRSLDPGQLYERLFSYYSEVLPADLSSLRDKYIELISKWNSVYFNDLDPIIIKTLRQSINEWDGKEKEVDSVSFVDQVSGGVRIEDYKGLQQVILIPSYHINPLITIYKYKNMVHVMYPVDLPEKDSEQPSKKLVRLTKALSDENRLRILKLVKEGPKTFTEIQQRFELSKSTVHHHVMMLRTAGLISAYHTNECCTETFVYRENGLTELTQNINLYLGK</sequence>
<evidence type="ECO:0000256" key="2">
    <source>
        <dbReference type="ARBA" id="ARBA00023125"/>
    </source>
</evidence>
<dbReference type="SMART" id="SM00418">
    <property type="entry name" value="HTH_ARSR"/>
    <property type="match status" value="1"/>
</dbReference>
<evidence type="ECO:0000256" key="1">
    <source>
        <dbReference type="ARBA" id="ARBA00023015"/>
    </source>
</evidence>
<keyword evidence="2" id="KW-0238">DNA-binding</keyword>
<dbReference type="Pfam" id="PF01022">
    <property type="entry name" value="HTH_5"/>
    <property type="match status" value="1"/>
</dbReference>
<dbReference type="PANTHER" id="PTHR33154:SF18">
    <property type="entry name" value="ARSENICAL RESISTANCE OPERON REPRESSOR"/>
    <property type="match status" value="1"/>
</dbReference>
<dbReference type="InterPro" id="IPR036388">
    <property type="entry name" value="WH-like_DNA-bd_sf"/>
</dbReference>
<evidence type="ECO:0000256" key="3">
    <source>
        <dbReference type="ARBA" id="ARBA00023163"/>
    </source>
</evidence>